<keyword evidence="2" id="KW-1185">Reference proteome</keyword>
<dbReference type="OrthoDB" id="9803948at2"/>
<proteinExistence type="predicted"/>
<evidence type="ECO:0000313" key="1">
    <source>
        <dbReference type="EMBL" id="ACV27195.1"/>
    </source>
</evidence>
<reference evidence="1 2" key="1">
    <citation type="journal article" date="2009" name="Stand. Genomic Sci.">
        <title>Complete genome sequence of Kangiella koreensis type strain (SW-125).</title>
        <authorList>
            <person name="Han C."/>
            <person name="Sikorski J."/>
            <person name="Lapidus A."/>
            <person name="Nolan M."/>
            <person name="Glavina Del Rio T."/>
            <person name="Tice H."/>
            <person name="Cheng J.F."/>
            <person name="Lucas S."/>
            <person name="Chen F."/>
            <person name="Copeland A."/>
            <person name="Ivanova N."/>
            <person name="Mavromatis K."/>
            <person name="Ovchinnikova G."/>
            <person name="Pati A."/>
            <person name="Bruce D."/>
            <person name="Goodwin L."/>
            <person name="Pitluck S."/>
            <person name="Chen A."/>
            <person name="Palaniappan K."/>
            <person name="Land M."/>
            <person name="Hauser L."/>
            <person name="Chang Y.J."/>
            <person name="Jeffries C.D."/>
            <person name="Chain P."/>
            <person name="Saunders E."/>
            <person name="Brettin T."/>
            <person name="Goker M."/>
            <person name="Tindall B.J."/>
            <person name="Bristow J."/>
            <person name="Eisen J.A."/>
            <person name="Markowitz V."/>
            <person name="Hugenholtz P."/>
            <person name="Kyrpides N.C."/>
            <person name="Klenk H.P."/>
            <person name="Detter J.C."/>
        </authorList>
    </citation>
    <scope>NUCLEOTIDE SEQUENCE [LARGE SCALE GENOMIC DNA]</scope>
    <source>
        <strain evidence="2">DSM 16069 / KCTC 12182 / SW-125</strain>
    </source>
</reference>
<protein>
    <submittedName>
        <fullName evidence="1">Uncharacterized protein</fullName>
    </submittedName>
</protein>
<dbReference type="STRING" id="523791.Kkor_1783"/>
<accession>C7RD53</accession>
<dbReference type="eggNOG" id="COG4430">
    <property type="taxonomic scope" value="Bacteria"/>
</dbReference>
<organism evidence="1 2">
    <name type="scientific">Kangiella koreensis (strain DSM 16069 / JCM 12317 / KCTC 12182 / SW-125)</name>
    <dbReference type="NCBI Taxonomy" id="523791"/>
    <lineage>
        <taxon>Bacteria</taxon>
        <taxon>Pseudomonadati</taxon>
        <taxon>Pseudomonadota</taxon>
        <taxon>Gammaproteobacteria</taxon>
        <taxon>Kangiellales</taxon>
        <taxon>Kangiellaceae</taxon>
        <taxon>Kangiella</taxon>
    </lineage>
</organism>
<gene>
    <name evidence="1" type="ordered locus">Kkor_1783</name>
</gene>
<dbReference type="InParanoid" id="C7RD53"/>
<dbReference type="EMBL" id="CP001707">
    <property type="protein sequence ID" value="ACV27195.1"/>
    <property type="molecule type" value="Genomic_DNA"/>
</dbReference>
<name>C7RD53_KANKD</name>
<sequence>MSTKTTTHKKVSGGVVHKLPNDLLDTLVNNLEALTFWEDITELARNEWICWVEDAKKTETRQRRIERVANDLKNGKRRPCCWPGCPHREKAGKA</sequence>
<dbReference type="HOGENOM" id="CLU_170393_0_0_6"/>
<dbReference type="Pfam" id="PF13376">
    <property type="entry name" value="OmdA"/>
    <property type="match status" value="1"/>
</dbReference>
<dbReference type="Proteomes" id="UP000001231">
    <property type="component" value="Chromosome"/>
</dbReference>
<evidence type="ECO:0000313" key="2">
    <source>
        <dbReference type="Proteomes" id="UP000001231"/>
    </source>
</evidence>
<dbReference type="RefSeq" id="WP_015780801.1">
    <property type="nucleotide sequence ID" value="NC_013166.1"/>
</dbReference>
<dbReference type="KEGG" id="kko:Kkor_1783"/>
<dbReference type="AlphaFoldDB" id="C7RD53"/>